<name>A0A9D9J1P4_9BACT</name>
<gene>
    <name evidence="1" type="ORF">IAB78_01415</name>
</gene>
<proteinExistence type="predicted"/>
<dbReference type="SUPFAM" id="SSF49785">
    <property type="entry name" value="Galactose-binding domain-like"/>
    <property type="match status" value="1"/>
</dbReference>
<dbReference type="Proteomes" id="UP000823750">
    <property type="component" value="Unassembled WGS sequence"/>
</dbReference>
<comment type="caution">
    <text evidence="1">The sequence shown here is derived from an EMBL/GenBank/DDBJ whole genome shotgun (WGS) entry which is preliminary data.</text>
</comment>
<evidence type="ECO:0000313" key="2">
    <source>
        <dbReference type="Proteomes" id="UP000823750"/>
    </source>
</evidence>
<sequence length="870" mass="94487">MRNYLLLFAVVLMTGLTLLSCSKKEEVFVKSPSPEPVLVSLGSIDDMTFTLLHNDEGVSYEDGKGIEFEFSAILSKVADNDVTVSFATSLNDEDSEAVKLSQESVTIAAGETTSDKVTVSVSDLSVFGEEDAQKTFNLAVYISETTDDTRIEVGHESLVATVTKRKKTLPEDALVSLQLLLPEGQEKLEFDLQQNADGTATGDDVTFQFKVVMDKTYKRDLEFVFGSECADIDVESIHLDPETVTVKAGETESAPVTVTVEKDAFVTNGPAKEYEVKVSLGTMPDGASVEANETSYVKAEVAMAKLVLPIVKLVQVSSDNKFNLTYPEGGDVLEGSFSYDFKAVIDKPVDKDVVIKFDPYYGPGGKQPAKDAFTFGGSPVADASLTIPANATESDVMTMTVTDLDAAFETVVNEYTYEIKLYINNDEENGSHSDARVEFDTTPLQMSVYKPLTLGEVNVKMDGEFTVPEGGFRLEHKVDGSVLYPGWDDGVLRCLFRINLDRVAAKDVTVDLSVDKGSFPGSDDAIVLLHYIGTGLTTEPVTSVTIPAGQVKSEAVELRITDWSSLEGIKSEAKYTFTVSGTVSSEDVNVKTDLNTLSFDVVKPGISRGEKVVLDGPFPTNVFNLEHDTEGIKGAVSFSFNARLDILKTGTSASDATNVTVKYELTASDPLLQNVLSVSPETLQIDGNFILKSGPATVRVTDLSVLENVEEAKDYTITVKITETSAGTYFDEDETSSFTVTIKKPAKSGEVSPFPVFGADFLSKSNTRTLKSGGFTESALSYTQEGNVYLVDLGVEMKTVNGIYIIDGTYVYHTITLETSLDGTGWKKMGDYGTSTAYNAIKFREPFETRYIRITMSEGSIQSSSKIYTK</sequence>
<reference evidence="1" key="1">
    <citation type="submission" date="2020-10" db="EMBL/GenBank/DDBJ databases">
        <authorList>
            <person name="Gilroy R."/>
        </authorList>
    </citation>
    <scope>NUCLEOTIDE SEQUENCE</scope>
    <source>
        <strain evidence="1">B2-16538</strain>
    </source>
</reference>
<dbReference type="Gene3D" id="2.60.120.260">
    <property type="entry name" value="Galactose-binding domain-like"/>
    <property type="match status" value="1"/>
</dbReference>
<protein>
    <recommendedName>
        <fullName evidence="3">F5/8 type C domain-containing protein</fullName>
    </recommendedName>
</protein>
<reference evidence="1" key="2">
    <citation type="journal article" date="2021" name="PeerJ">
        <title>Extensive microbial diversity within the chicken gut microbiome revealed by metagenomics and culture.</title>
        <authorList>
            <person name="Gilroy R."/>
            <person name="Ravi A."/>
            <person name="Getino M."/>
            <person name="Pursley I."/>
            <person name="Horton D.L."/>
            <person name="Alikhan N.F."/>
            <person name="Baker D."/>
            <person name="Gharbi K."/>
            <person name="Hall N."/>
            <person name="Watson M."/>
            <person name="Adriaenssens E.M."/>
            <person name="Foster-Nyarko E."/>
            <person name="Jarju S."/>
            <person name="Secka A."/>
            <person name="Antonio M."/>
            <person name="Oren A."/>
            <person name="Chaudhuri R.R."/>
            <person name="La Ragione R."/>
            <person name="Hildebrand F."/>
            <person name="Pallen M.J."/>
        </authorList>
    </citation>
    <scope>NUCLEOTIDE SEQUENCE</scope>
    <source>
        <strain evidence="1">B2-16538</strain>
    </source>
</reference>
<organism evidence="1 2">
    <name type="scientific">Candidatus Cryptobacteroides excrementavium</name>
    <dbReference type="NCBI Taxonomy" id="2840759"/>
    <lineage>
        <taxon>Bacteria</taxon>
        <taxon>Pseudomonadati</taxon>
        <taxon>Bacteroidota</taxon>
        <taxon>Bacteroidia</taxon>
        <taxon>Bacteroidales</taxon>
        <taxon>Candidatus Cryptobacteroides</taxon>
    </lineage>
</organism>
<dbReference type="AlphaFoldDB" id="A0A9D9J1P4"/>
<evidence type="ECO:0000313" key="1">
    <source>
        <dbReference type="EMBL" id="MBO8485070.1"/>
    </source>
</evidence>
<accession>A0A9D9J1P4</accession>
<dbReference type="InterPro" id="IPR008979">
    <property type="entry name" value="Galactose-bd-like_sf"/>
</dbReference>
<dbReference type="PROSITE" id="PS51257">
    <property type="entry name" value="PROKAR_LIPOPROTEIN"/>
    <property type="match status" value="1"/>
</dbReference>
<evidence type="ECO:0008006" key="3">
    <source>
        <dbReference type="Google" id="ProtNLM"/>
    </source>
</evidence>
<dbReference type="EMBL" id="JADILX010000025">
    <property type="protein sequence ID" value="MBO8485070.1"/>
    <property type="molecule type" value="Genomic_DNA"/>
</dbReference>